<dbReference type="InterPro" id="IPR018752">
    <property type="entry name" value="DabA"/>
</dbReference>
<evidence type="ECO:0000313" key="8">
    <source>
        <dbReference type="Proteomes" id="UP000823790"/>
    </source>
</evidence>
<comment type="cofactor">
    <cofactor evidence="6">
        <name>Zn(2+)</name>
        <dbReference type="ChEBI" id="CHEBI:29105"/>
    </cofactor>
</comment>
<sequence>MNAIALQLDDTDAPASGHAPRAVLDAATQACQRIAPLWPLANFVAVNPFLGLTDRRFTEAAALMAGTAGARMTMPRAFYREAIAQGRISEPDLALALRRAPRSSAVPRDVPSLHRALREATSPELAPWATAVDAASQVTGRDWTAFACERIATWAAGYFDQGQALWPSPSRHLGPYASWRQEAMVDRTPGIMGLAGFRRIVGTLPASAEAMIQAGAARLQLDGADLANYFHRLLMSVGGWAGYARYLGWQSALQQRGDTTLLELLAVRLAWEVAILEVFAARPAVAEAWAQAREHYGAAPADPADLAIDALLQEAYEIGWQRQFGVRLAGVPAARPASRRAVQAAFCIDVRSEVFRRALESVADEVETFGVAGFFGMPIEYVPLGRSRGGAQCPVLIAPAVTVQQSVRGASPAQARTIASLRRVRLRIGSAWRWFKLAAVSSFSYVESMGWLYAGKLAAHAFGFGRPEPQPGTRGLAADVLARLAPDLTPQSIDGHASGIDLPTRIRLAEGALRAMSLRQDFTRLVLFVGHGASSTNNPHASGLNCGACGGHPGQANARIAAAVLNDPQVREALAGRGIAIPSDTWFVGALHDTTTDQVTVFDAEQVPASHAAELRQLDAWLAAAGARTRLERTAALGLPQTPAAAAALAARSTDWSQVRPELGLAGCAAYVIAPRSRTRGLDLGGRAFLNSYDWRQDDGFAVLESIMTAPMVVGAWINLQYYGSVVDNRVFGCGNKVLHNVVGRLGVIEGNGGDLRGGLPWQSLHDGERLQHEPLRLSVVIDAPLDAINTILARHEPVRHLVDHGWIHLFAMDEGPGSLQRYRGNLQWETAA</sequence>
<comment type="subcellular location">
    <subcellularLocation>
        <location evidence="6">Cell membrane</location>
        <topology evidence="6">Peripheral membrane protein</topology>
    </subcellularLocation>
</comment>
<protein>
    <recommendedName>
        <fullName evidence="6">Probable inorganic carbon transporter subunit DabA</fullName>
    </recommendedName>
</protein>
<evidence type="ECO:0000256" key="3">
    <source>
        <dbReference type="ARBA" id="ARBA00022723"/>
    </source>
</evidence>
<comment type="similarity">
    <text evidence="6">Belongs to the inorganic carbon transporter (TC 9.A.2) DabA family.</text>
</comment>
<keyword evidence="8" id="KW-1185">Reference proteome</keyword>
<comment type="function">
    <text evidence="6">Part of an energy-coupled inorganic carbon pump.</text>
</comment>
<evidence type="ECO:0000256" key="1">
    <source>
        <dbReference type="ARBA" id="ARBA00022448"/>
    </source>
</evidence>
<comment type="subunit">
    <text evidence="6">Forms a complex with DabB.</text>
</comment>
<evidence type="ECO:0000256" key="4">
    <source>
        <dbReference type="ARBA" id="ARBA00022833"/>
    </source>
</evidence>
<reference evidence="7 8" key="1">
    <citation type="submission" date="2021-04" db="EMBL/GenBank/DDBJ databases">
        <authorList>
            <person name="Huq M.A."/>
        </authorList>
    </citation>
    <scope>NUCLEOTIDE SEQUENCE [LARGE SCALE GENOMIC DNA]</scope>
    <source>
        <strain evidence="7 8">MAH-13</strain>
    </source>
</reference>
<proteinExistence type="inferred from homology"/>
<evidence type="ECO:0000313" key="7">
    <source>
        <dbReference type="EMBL" id="MBP1474158.1"/>
    </source>
</evidence>
<accession>A0ABS4DM84</accession>
<name>A0ABS4DM84_9GAMM</name>
<gene>
    <name evidence="6" type="primary">dabA</name>
    <name evidence="7" type="ORF">J7I44_07595</name>
</gene>
<dbReference type="PANTHER" id="PTHR38344">
    <property type="entry name" value="UPF0753 PROTEIN AQ_863"/>
    <property type="match status" value="1"/>
</dbReference>
<organism evidence="7 8">
    <name type="scientific">Frateuria flava</name>
    <dbReference type="NCBI Taxonomy" id="2821489"/>
    <lineage>
        <taxon>Bacteria</taxon>
        <taxon>Pseudomonadati</taxon>
        <taxon>Pseudomonadota</taxon>
        <taxon>Gammaproteobacteria</taxon>
        <taxon>Lysobacterales</taxon>
        <taxon>Rhodanobacteraceae</taxon>
        <taxon>Frateuria</taxon>
    </lineage>
</organism>
<feature type="binding site" evidence="6">
    <location>
        <position position="349"/>
    </location>
    <ligand>
        <name>Zn(2+)</name>
        <dbReference type="ChEBI" id="CHEBI:29105"/>
    </ligand>
</feature>
<dbReference type="PANTHER" id="PTHR38344:SF1">
    <property type="entry name" value="INORGANIC CARBON TRANSPORTER SUBUNIT DABA-RELATED"/>
    <property type="match status" value="1"/>
</dbReference>
<feature type="binding site" evidence="6">
    <location>
        <position position="546"/>
    </location>
    <ligand>
        <name>Zn(2+)</name>
        <dbReference type="ChEBI" id="CHEBI:29105"/>
    </ligand>
</feature>
<evidence type="ECO:0000256" key="5">
    <source>
        <dbReference type="ARBA" id="ARBA00023136"/>
    </source>
</evidence>
<keyword evidence="2 6" id="KW-1003">Cell membrane</keyword>
<keyword evidence="5 6" id="KW-0472">Membrane</keyword>
<comment type="caution">
    <text evidence="7">The sequence shown here is derived from an EMBL/GenBank/DDBJ whole genome shotgun (WGS) entry which is preliminary data.</text>
</comment>
<keyword evidence="3 6" id="KW-0479">Metal-binding</keyword>
<dbReference type="Pfam" id="PF10070">
    <property type="entry name" value="DabA"/>
    <property type="match status" value="1"/>
</dbReference>
<evidence type="ECO:0000256" key="2">
    <source>
        <dbReference type="ARBA" id="ARBA00022475"/>
    </source>
</evidence>
<dbReference type="EMBL" id="JAGJRS010000015">
    <property type="protein sequence ID" value="MBP1474158.1"/>
    <property type="molecule type" value="Genomic_DNA"/>
</dbReference>
<keyword evidence="1 6" id="KW-0813">Transport</keyword>
<feature type="binding site" evidence="6">
    <location>
        <position position="347"/>
    </location>
    <ligand>
        <name>Zn(2+)</name>
        <dbReference type="ChEBI" id="CHEBI:29105"/>
    </ligand>
</feature>
<dbReference type="RefSeq" id="WP_209618410.1">
    <property type="nucleotide sequence ID" value="NZ_JAGJRS010000015.1"/>
</dbReference>
<dbReference type="HAMAP" id="MF_01871">
    <property type="entry name" value="DabA"/>
    <property type="match status" value="1"/>
</dbReference>
<feature type="binding site" evidence="6">
    <location>
        <position position="531"/>
    </location>
    <ligand>
        <name>Zn(2+)</name>
        <dbReference type="ChEBI" id="CHEBI:29105"/>
    </ligand>
</feature>
<keyword evidence="4 6" id="KW-0862">Zinc</keyword>
<evidence type="ECO:0000256" key="6">
    <source>
        <dbReference type="HAMAP-Rule" id="MF_01871"/>
    </source>
</evidence>
<dbReference type="Proteomes" id="UP000823790">
    <property type="component" value="Unassembled WGS sequence"/>
</dbReference>